<evidence type="ECO:0000313" key="2">
    <source>
        <dbReference type="EMBL" id="RCV39364.1"/>
    </source>
</evidence>
<organism evidence="2">
    <name type="scientific">Setaria italica</name>
    <name type="common">Foxtail millet</name>
    <name type="synonym">Panicum italicum</name>
    <dbReference type="NCBI Taxonomy" id="4555"/>
    <lineage>
        <taxon>Eukaryota</taxon>
        <taxon>Viridiplantae</taxon>
        <taxon>Streptophyta</taxon>
        <taxon>Embryophyta</taxon>
        <taxon>Tracheophyta</taxon>
        <taxon>Spermatophyta</taxon>
        <taxon>Magnoliopsida</taxon>
        <taxon>Liliopsida</taxon>
        <taxon>Poales</taxon>
        <taxon>Poaceae</taxon>
        <taxon>PACMAD clade</taxon>
        <taxon>Panicoideae</taxon>
        <taxon>Panicodae</taxon>
        <taxon>Paniceae</taxon>
        <taxon>Cenchrinae</taxon>
        <taxon>Setaria</taxon>
    </lineage>
</organism>
<reference evidence="2" key="2">
    <citation type="submission" date="2015-07" db="EMBL/GenBank/DDBJ databases">
        <authorList>
            <person name="Noorani M."/>
        </authorList>
    </citation>
    <scope>NUCLEOTIDE SEQUENCE</scope>
    <source>
        <strain evidence="2">Yugu1</strain>
    </source>
</reference>
<protein>
    <recommendedName>
        <fullName evidence="5">Bifunctional inhibitor/plant lipid transfer protein/seed storage helical domain-containing protein</fullName>
    </recommendedName>
</protein>
<gene>
    <name evidence="2" type="ORF">SETIT_8G218000v2</name>
</gene>
<reference evidence="2 4" key="1">
    <citation type="journal article" date="2012" name="Nat. Biotechnol.">
        <title>Reference genome sequence of the model plant Setaria.</title>
        <authorList>
            <person name="Bennetzen J.L."/>
            <person name="Schmutz J."/>
            <person name="Wang H."/>
            <person name="Percifield R."/>
            <person name="Hawkins J."/>
            <person name="Pontaroli A.C."/>
            <person name="Estep M."/>
            <person name="Feng L."/>
            <person name="Vaughn J.N."/>
            <person name="Grimwood J."/>
            <person name="Jenkins J."/>
            <person name="Barry K."/>
            <person name="Lindquist E."/>
            <person name="Hellsten U."/>
            <person name="Deshpande S."/>
            <person name="Wang X."/>
            <person name="Wu X."/>
            <person name="Mitros T."/>
            <person name="Triplett J."/>
            <person name="Yang X."/>
            <person name="Ye C.Y."/>
            <person name="Mauro-Herrera M."/>
            <person name="Wang L."/>
            <person name="Li P."/>
            <person name="Sharma M."/>
            <person name="Sharma R."/>
            <person name="Ronald P.C."/>
            <person name="Panaud O."/>
            <person name="Kellogg E.A."/>
            <person name="Brutnell T.P."/>
            <person name="Doust A.N."/>
            <person name="Tuskan G.A."/>
            <person name="Rokhsar D."/>
            <person name="Devos K.M."/>
        </authorList>
    </citation>
    <scope>NUCLEOTIDE SEQUENCE [LARGE SCALE GENOMIC DNA]</scope>
    <source>
        <strain evidence="4">cv. Yugu1</strain>
        <strain evidence="2">Yugu1</strain>
    </source>
</reference>
<evidence type="ECO:0000313" key="3">
    <source>
        <dbReference type="EnsemblPlants" id="KQK95681"/>
    </source>
</evidence>
<keyword evidence="1" id="KW-0732">Signal</keyword>
<accession>K3ZKG3</accession>
<dbReference type="OrthoDB" id="686460at2759"/>
<name>K3ZKG3_SETIT</name>
<dbReference type="AlphaFoldDB" id="K3ZKG3"/>
<dbReference type="EnsemblPlants" id="KQK95681">
    <property type="protein sequence ID" value="KQK95681"/>
    <property type="gene ID" value="SETIT_027069mg"/>
</dbReference>
<dbReference type="EMBL" id="CM003535">
    <property type="protein sequence ID" value="RCV39364.1"/>
    <property type="molecule type" value="Genomic_DNA"/>
</dbReference>
<keyword evidence="4" id="KW-1185">Reference proteome</keyword>
<evidence type="ECO:0000256" key="1">
    <source>
        <dbReference type="SAM" id="SignalP"/>
    </source>
</evidence>
<dbReference type="OMA" id="NCRTICR"/>
<feature type="chain" id="PRO_5010127939" description="Bifunctional inhibitor/plant lipid transfer protein/seed storage helical domain-containing protein" evidence="1">
    <location>
        <begin position="26"/>
        <end position="104"/>
    </location>
</feature>
<feature type="signal peptide" evidence="1">
    <location>
        <begin position="1"/>
        <end position="25"/>
    </location>
</feature>
<sequence>MFSSNRAVLSVAISIALSMGPPVMADLQDNCRTICRPKCDDFAIEVCTSLTNIVPILNNVDFFFRTCKVRISAPCTSLCINICSLDTLTPAPRASSPSPPCKPY</sequence>
<evidence type="ECO:0000313" key="4">
    <source>
        <dbReference type="Proteomes" id="UP000004995"/>
    </source>
</evidence>
<dbReference type="Gramene" id="KQK95681">
    <property type="protein sequence ID" value="KQK95681"/>
    <property type="gene ID" value="SETIT_027069mg"/>
</dbReference>
<dbReference type="EMBL" id="AGNK02005212">
    <property type="status" value="NOT_ANNOTATED_CDS"/>
    <property type="molecule type" value="Genomic_DNA"/>
</dbReference>
<dbReference type="Proteomes" id="UP000004995">
    <property type="component" value="Unassembled WGS sequence"/>
</dbReference>
<evidence type="ECO:0008006" key="5">
    <source>
        <dbReference type="Google" id="ProtNLM"/>
    </source>
</evidence>
<reference evidence="3" key="3">
    <citation type="submission" date="2018-08" db="UniProtKB">
        <authorList>
            <consortium name="EnsemblPlants"/>
        </authorList>
    </citation>
    <scope>IDENTIFICATION</scope>
    <source>
        <strain evidence="3">Yugu1</strain>
    </source>
</reference>
<proteinExistence type="predicted"/>